<dbReference type="InterPro" id="IPR043360">
    <property type="entry name" value="PP2B"/>
</dbReference>
<dbReference type="SUPFAM" id="SSF56300">
    <property type="entry name" value="Metallo-dependent phosphatases"/>
    <property type="match status" value="1"/>
</dbReference>
<dbReference type="Pfam" id="PF00149">
    <property type="entry name" value="Metallophos"/>
    <property type="match status" value="1"/>
</dbReference>
<dbReference type="InterPro" id="IPR004843">
    <property type="entry name" value="Calcineurin-like_PHP"/>
</dbReference>
<feature type="domain" description="Serine/threonine specific protein phosphatases" evidence="3">
    <location>
        <begin position="144"/>
        <end position="149"/>
    </location>
</feature>
<dbReference type="PROSITE" id="PS00125">
    <property type="entry name" value="SER_THR_PHOSPHATASE"/>
    <property type="match status" value="1"/>
</dbReference>
<dbReference type="Gene3D" id="3.60.21.10">
    <property type="match status" value="1"/>
</dbReference>
<dbReference type="AlphaFoldDB" id="G0U6T9"/>
<evidence type="ECO:0000313" key="4">
    <source>
        <dbReference type="EMBL" id="CCC51594.1"/>
    </source>
</evidence>
<dbReference type="VEuPathDB" id="TriTrypDB:TvY486_1006430"/>
<dbReference type="SMART" id="SM00156">
    <property type="entry name" value="PP2Ac"/>
    <property type="match status" value="1"/>
</dbReference>
<dbReference type="PANTHER" id="PTHR45673">
    <property type="entry name" value="SERINE/THREONINE-PROTEIN PHOSPHATASE 2B CATALYTIC SUBUNIT 1-RELATED"/>
    <property type="match status" value="1"/>
</dbReference>
<reference evidence="4" key="1">
    <citation type="journal article" date="2012" name="Proc. Natl. Acad. Sci. U.S.A.">
        <title>Antigenic diversity is generated by distinct evolutionary mechanisms in African trypanosome species.</title>
        <authorList>
            <person name="Jackson A.P."/>
            <person name="Berry A."/>
            <person name="Aslett M."/>
            <person name="Allison H.C."/>
            <person name="Burton P."/>
            <person name="Vavrova-Anderson J."/>
            <person name="Brown R."/>
            <person name="Browne H."/>
            <person name="Corton N."/>
            <person name="Hauser H."/>
            <person name="Gamble J."/>
            <person name="Gilderthorp R."/>
            <person name="Marcello L."/>
            <person name="McQuillan J."/>
            <person name="Otto T.D."/>
            <person name="Quail M.A."/>
            <person name="Sanders M.J."/>
            <person name="van Tonder A."/>
            <person name="Ginger M.L."/>
            <person name="Field M.C."/>
            <person name="Barry J.D."/>
            <person name="Hertz-Fowler C."/>
            <person name="Berriman M."/>
        </authorList>
    </citation>
    <scope>NUCLEOTIDE SEQUENCE</scope>
    <source>
        <strain evidence="4">Y486</strain>
    </source>
</reference>
<feature type="active site" description="Proton donor/acceptor" evidence="1">
    <location>
        <position position="148"/>
    </location>
</feature>
<dbReference type="PIRSF" id="PIRSF033096">
    <property type="entry name" value="PPPtase_5"/>
    <property type="match status" value="1"/>
</dbReference>
<dbReference type="GO" id="GO:0097720">
    <property type="term" value="P:calcineurin-mediated signaling"/>
    <property type="evidence" value="ECO:0007669"/>
    <property type="project" value="InterPro"/>
</dbReference>
<evidence type="ECO:0000256" key="1">
    <source>
        <dbReference type="PIRSR" id="PIRSR033096-1"/>
    </source>
</evidence>
<protein>
    <recommendedName>
        <fullName evidence="2">Serine/threonine-protein phosphatase</fullName>
        <ecNumber evidence="2">3.1.3.16</ecNumber>
    </recommendedName>
</protein>
<dbReference type="PRINTS" id="PR00114">
    <property type="entry name" value="STPHPHTASE"/>
</dbReference>
<evidence type="ECO:0000256" key="2">
    <source>
        <dbReference type="RuleBase" id="RU004273"/>
    </source>
</evidence>
<dbReference type="EMBL" id="HE573026">
    <property type="protein sequence ID" value="CCC51594.1"/>
    <property type="molecule type" value="Genomic_DNA"/>
</dbReference>
<dbReference type="EC" id="3.1.3.16" evidence="2"/>
<comment type="catalytic activity">
    <reaction evidence="2">
        <text>O-phospho-L-threonyl-[protein] + H2O = L-threonyl-[protein] + phosphate</text>
        <dbReference type="Rhea" id="RHEA:47004"/>
        <dbReference type="Rhea" id="RHEA-COMP:11060"/>
        <dbReference type="Rhea" id="RHEA-COMP:11605"/>
        <dbReference type="ChEBI" id="CHEBI:15377"/>
        <dbReference type="ChEBI" id="CHEBI:30013"/>
        <dbReference type="ChEBI" id="CHEBI:43474"/>
        <dbReference type="ChEBI" id="CHEBI:61977"/>
        <dbReference type="EC" id="3.1.3.16"/>
    </reaction>
</comment>
<accession>G0U6T9</accession>
<gene>
    <name evidence="4" type="ORF">TVY486_1006430</name>
</gene>
<dbReference type="InterPro" id="IPR029052">
    <property type="entry name" value="Metallo-depent_PP-like"/>
</dbReference>
<comment type="similarity">
    <text evidence="2">Belongs to the PPP phosphatase family.</text>
</comment>
<dbReference type="GO" id="GO:0033192">
    <property type="term" value="F:calmodulin-dependent protein phosphatase activity"/>
    <property type="evidence" value="ECO:0007669"/>
    <property type="project" value="InterPro"/>
</dbReference>
<dbReference type="InterPro" id="IPR006186">
    <property type="entry name" value="Ser/Thr-sp_prot-phosphatase"/>
</dbReference>
<name>G0U6T9_TRYVY</name>
<organism evidence="4">
    <name type="scientific">Trypanosoma vivax (strain Y486)</name>
    <dbReference type="NCBI Taxonomy" id="1055687"/>
    <lineage>
        <taxon>Eukaryota</taxon>
        <taxon>Discoba</taxon>
        <taxon>Euglenozoa</taxon>
        <taxon>Kinetoplastea</taxon>
        <taxon>Metakinetoplastina</taxon>
        <taxon>Trypanosomatida</taxon>
        <taxon>Trypanosomatidae</taxon>
        <taxon>Trypanosoma</taxon>
        <taxon>Duttonella</taxon>
    </lineage>
</organism>
<sequence>MLSSSSKLNDSETINIPPPLWSEAKRDTFIDRKGKINMDTLLVHFLRQGRLKKHDALSIIQRASSVLHKEPNVLRLDAASLIVVGDIRGQFYDLAKIIRIGGMFSSGKTYLFLGNYADSNYFSCECILFLLAAKITHPSTVFLLRGNHESRFMTKFFDFEGDCLQKYNDEVYLAVMEAYDCLPLAAVVNKQFFCVHGGLSPDVSCVDHIGSIYRFREPPSKGAMCDLLWSDPLWDVENPSSVCEYQGNGYYNPGNGPLYGTSPCFLHNEQRGCSYLFNYPSVKHFLLENELLCIIRSHEVQDDGFKLYRFNGASNFPCMISVFSAPNYCDSFDNKGAILHLEGKQLGVKQFFSSPHPYVLPKRLNAFQWSIPFLLSSIHEIFSLLLSCEGS</sequence>
<evidence type="ECO:0000259" key="3">
    <source>
        <dbReference type="PROSITE" id="PS00125"/>
    </source>
</evidence>
<proteinExistence type="inferred from homology"/>
<keyword evidence="2 4" id="KW-0378">Hydrolase</keyword>